<evidence type="ECO:0000256" key="7">
    <source>
        <dbReference type="RuleBase" id="RU000492"/>
    </source>
</evidence>
<feature type="region of interest" description="Disordered" evidence="9">
    <location>
        <begin position="635"/>
        <end position="751"/>
    </location>
</feature>
<dbReference type="InterPro" id="IPR027417">
    <property type="entry name" value="P-loop_NTPase"/>
</dbReference>
<dbReference type="Pfam" id="PF00271">
    <property type="entry name" value="Helicase_C"/>
    <property type="match status" value="1"/>
</dbReference>
<feature type="compositionally biased region" description="Basic and acidic residues" evidence="9">
    <location>
        <begin position="575"/>
        <end position="592"/>
    </location>
</feature>
<feature type="region of interest" description="Disordered" evidence="9">
    <location>
        <begin position="1"/>
        <end position="30"/>
    </location>
</feature>
<organism evidence="13 14">
    <name type="scientific">Caenorhabditis nigoni</name>
    <dbReference type="NCBI Taxonomy" id="1611254"/>
    <lineage>
        <taxon>Eukaryota</taxon>
        <taxon>Metazoa</taxon>
        <taxon>Ecdysozoa</taxon>
        <taxon>Nematoda</taxon>
        <taxon>Chromadorea</taxon>
        <taxon>Rhabditida</taxon>
        <taxon>Rhabditina</taxon>
        <taxon>Rhabditomorpha</taxon>
        <taxon>Rhabditoidea</taxon>
        <taxon>Rhabditidae</taxon>
        <taxon>Peloderinae</taxon>
        <taxon>Caenorhabditis</taxon>
    </lineage>
</organism>
<dbReference type="PROSITE" id="PS51194">
    <property type="entry name" value="HELICASE_CTER"/>
    <property type="match status" value="1"/>
</dbReference>
<keyword evidence="14" id="KW-1185">Reference proteome</keyword>
<dbReference type="PANTHER" id="PTHR24031">
    <property type="entry name" value="RNA HELICASE"/>
    <property type="match status" value="1"/>
</dbReference>
<dbReference type="GO" id="GO:0005524">
    <property type="term" value="F:ATP binding"/>
    <property type="evidence" value="ECO:0007669"/>
    <property type="project" value="UniProtKB-UniRule"/>
</dbReference>
<dbReference type="GO" id="GO:0003723">
    <property type="term" value="F:RNA binding"/>
    <property type="evidence" value="ECO:0007669"/>
    <property type="project" value="UniProtKB-UniRule"/>
</dbReference>
<dbReference type="Pfam" id="PF13959">
    <property type="entry name" value="CTE_SPB4"/>
    <property type="match status" value="1"/>
</dbReference>
<dbReference type="EC" id="3.6.4.13" evidence="8"/>
<keyword evidence="2 7" id="KW-0378">Hydrolase</keyword>
<dbReference type="PROSITE" id="PS51195">
    <property type="entry name" value="Q_MOTIF"/>
    <property type="match status" value="1"/>
</dbReference>
<evidence type="ECO:0000256" key="2">
    <source>
        <dbReference type="ARBA" id="ARBA00022801"/>
    </source>
</evidence>
<dbReference type="OrthoDB" id="10259640at2759"/>
<comment type="caution">
    <text evidence="13">The sequence shown here is derived from an EMBL/GenBank/DDBJ whole genome shotgun (WGS) entry which is preliminary data.</text>
</comment>
<dbReference type="STRING" id="1611254.A0A2G5VEJ5"/>
<dbReference type="SMART" id="SM00490">
    <property type="entry name" value="HELICc"/>
    <property type="match status" value="1"/>
</dbReference>
<dbReference type="PROSITE" id="PS51192">
    <property type="entry name" value="HELICASE_ATP_BIND_1"/>
    <property type="match status" value="1"/>
</dbReference>
<feature type="compositionally biased region" description="Basic and acidic residues" evidence="9">
    <location>
        <begin position="658"/>
        <end position="698"/>
    </location>
</feature>
<name>A0A2G5VEJ5_9PELO</name>
<dbReference type="CDD" id="cd18787">
    <property type="entry name" value="SF2_C_DEAD"/>
    <property type="match status" value="1"/>
</dbReference>
<evidence type="ECO:0000313" key="13">
    <source>
        <dbReference type="EMBL" id="PIC50195.1"/>
    </source>
</evidence>
<evidence type="ECO:0000256" key="9">
    <source>
        <dbReference type="SAM" id="MobiDB-lite"/>
    </source>
</evidence>
<dbReference type="CDD" id="cd17941">
    <property type="entry name" value="DEADc_DDX10"/>
    <property type="match status" value="1"/>
</dbReference>
<dbReference type="GO" id="GO:0016887">
    <property type="term" value="F:ATP hydrolysis activity"/>
    <property type="evidence" value="ECO:0007669"/>
    <property type="project" value="RHEA"/>
</dbReference>
<evidence type="ECO:0000259" key="11">
    <source>
        <dbReference type="PROSITE" id="PS51194"/>
    </source>
</evidence>
<dbReference type="PROSITE" id="PS00039">
    <property type="entry name" value="DEAD_ATP_HELICASE"/>
    <property type="match status" value="1"/>
</dbReference>
<comment type="domain">
    <text evidence="8">The Q motif is unique to and characteristic of the DEAD box family of RNA helicases and controls ATP binding and hydrolysis.</text>
</comment>
<dbReference type="InterPro" id="IPR000629">
    <property type="entry name" value="RNA-helicase_DEAD-box_CS"/>
</dbReference>
<feature type="domain" description="DEAD-box RNA helicase Q" evidence="12">
    <location>
        <begin position="77"/>
        <end position="105"/>
    </location>
</feature>
<dbReference type="SMART" id="SM00487">
    <property type="entry name" value="DEXDc"/>
    <property type="match status" value="1"/>
</dbReference>
<evidence type="ECO:0000259" key="12">
    <source>
        <dbReference type="PROSITE" id="PS51195"/>
    </source>
</evidence>
<reference evidence="14" key="1">
    <citation type="submission" date="2017-10" db="EMBL/GenBank/DDBJ databases">
        <title>Rapid genome shrinkage in a self-fertile nematode reveals novel sperm competition proteins.</title>
        <authorList>
            <person name="Yin D."/>
            <person name="Schwarz E.M."/>
            <person name="Thomas C.G."/>
            <person name="Felde R.L."/>
            <person name="Korf I.F."/>
            <person name="Cutter A.D."/>
            <person name="Schartner C.M."/>
            <person name="Ralston E.J."/>
            <person name="Meyer B.J."/>
            <person name="Haag E.S."/>
        </authorList>
    </citation>
    <scope>NUCLEOTIDE SEQUENCE [LARGE SCALE GENOMIC DNA]</scope>
    <source>
        <strain evidence="14">JU1422</strain>
    </source>
</reference>
<evidence type="ECO:0000256" key="1">
    <source>
        <dbReference type="ARBA" id="ARBA00022741"/>
    </source>
</evidence>
<comment type="catalytic activity">
    <reaction evidence="8">
        <text>ATP + H2O = ADP + phosphate + H(+)</text>
        <dbReference type="Rhea" id="RHEA:13065"/>
        <dbReference type="ChEBI" id="CHEBI:15377"/>
        <dbReference type="ChEBI" id="CHEBI:15378"/>
        <dbReference type="ChEBI" id="CHEBI:30616"/>
        <dbReference type="ChEBI" id="CHEBI:43474"/>
        <dbReference type="ChEBI" id="CHEBI:456216"/>
        <dbReference type="EC" id="3.6.4.13"/>
    </reaction>
</comment>
<keyword evidence="1 7" id="KW-0547">Nucleotide-binding</keyword>
<gene>
    <name evidence="13" type="primary">Cni-Y23H5B.6</name>
    <name evidence="13" type="synonym">Cnig_chr_I.g1195</name>
    <name evidence="13" type="ORF">B9Z55_001195</name>
</gene>
<dbReference type="Gene3D" id="3.40.50.300">
    <property type="entry name" value="P-loop containing nucleotide triphosphate hydrolases"/>
    <property type="match status" value="2"/>
</dbReference>
<evidence type="ECO:0000259" key="10">
    <source>
        <dbReference type="PROSITE" id="PS51192"/>
    </source>
</evidence>
<dbReference type="Pfam" id="PF00270">
    <property type="entry name" value="DEAD"/>
    <property type="match status" value="1"/>
</dbReference>
<accession>A0A2G5VEJ5</accession>
<dbReference type="GO" id="GO:0003724">
    <property type="term" value="F:RNA helicase activity"/>
    <property type="evidence" value="ECO:0007669"/>
    <property type="project" value="UniProtKB-EC"/>
</dbReference>
<dbReference type="GO" id="GO:0043186">
    <property type="term" value="C:P granule"/>
    <property type="evidence" value="ECO:0007669"/>
    <property type="project" value="UniProtKB-ARBA"/>
</dbReference>
<feature type="region of interest" description="Disordered" evidence="9">
    <location>
        <begin position="530"/>
        <end position="562"/>
    </location>
</feature>
<comment type="similarity">
    <text evidence="7">Belongs to the DEAD box helicase family.</text>
</comment>
<dbReference type="InterPro" id="IPR011545">
    <property type="entry name" value="DEAD/DEAH_box_helicase_dom"/>
</dbReference>
<sequence length="751" mass="85285">MPHTNRKRGNNQQWKGGNGKRRKKFDGEQDASVMKILKEKGLQKKRKQDLKGQEEKMLEGVENKYQEMLKKSSRTFLRFEDFPLSWRTLEGLKENEYVKPTEIQRDTIAHSLTGADVVGAAKTGSGKTLALVIPILEALWRAKWSPEYGLGALVISPTRELALQTFSTINAVGKHHGFSCGLVIGGSEVEFERNRISGINIIVCTPGRLLQHMDENEQMSCDLLQILVLDEADRMLDMGFSKQLNSIINNLPAERQTLLFSATQTRNVKDLSRVCTNDPVFVSVHENSAAATPDNLKQSYVVVEEETKINTLWSFIEAHKKKKSLVFVSSCKQARFLTEVFSQLRPGLPVMGLWGTMNQKKRIETFTKYDESKAAVLIATDVASRGLDFERIDWVIQVDCPAQIDDYIHRVGRSARMEESGNSLLMVTSSQEEAMISKLAKHSIPIEELKIHPDAMTDVRLKLRAILAESQELKEYAQKSIVAYLRSIYTMKDKKIFNVNTIDAAALADSFGLVSVPRIRFLDKNKNDKKKTKTATVTAAEENSDESEDEEEQKPPKDHSLVGKFAIDEEDEDLFTVKKPTDDTEDQPKEEVKVEEEEEVTEKITLKKNKPLKKALTKVGAAKKILNKNLRVNTKKTFEEDDDAKVEGPSTITSYGLDIEKAKQDMKSVDKEDRRRFKELREQRRQEKLAKKNKKSEVFEMEAEETDDEPDTSWLPDPDAVRRKYEESDDNDEPMDTSSLEKQALAMLGKN</sequence>
<dbReference type="AlphaFoldDB" id="A0A2G5VEJ5"/>
<feature type="compositionally biased region" description="Acidic residues" evidence="9">
    <location>
        <begin position="699"/>
        <end position="711"/>
    </location>
</feature>
<evidence type="ECO:0000256" key="4">
    <source>
        <dbReference type="ARBA" id="ARBA00022840"/>
    </source>
</evidence>
<evidence type="ECO:0000256" key="6">
    <source>
        <dbReference type="PROSITE-ProRule" id="PRU00552"/>
    </source>
</evidence>
<comment type="function">
    <text evidence="8">RNA helicase.</text>
</comment>
<dbReference type="InterPro" id="IPR001650">
    <property type="entry name" value="Helicase_C-like"/>
</dbReference>
<keyword evidence="4 7" id="KW-0067">ATP-binding</keyword>
<dbReference type="SUPFAM" id="SSF52540">
    <property type="entry name" value="P-loop containing nucleoside triphosphate hydrolases"/>
    <property type="match status" value="1"/>
</dbReference>
<feature type="compositionally biased region" description="Acidic residues" evidence="9">
    <location>
        <begin position="542"/>
        <end position="552"/>
    </location>
</feature>
<dbReference type="SMART" id="SM01178">
    <property type="entry name" value="DUF4217"/>
    <property type="match status" value="1"/>
</dbReference>
<dbReference type="EMBL" id="PDUG01000001">
    <property type="protein sequence ID" value="PIC50195.1"/>
    <property type="molecule type" value="Genomic_DNA"/>
</dbReference>
<evidence type="ECO:0000256" key="3">
    <source>
        <dbReference type="ARBA" id="ARBA00022806"/>
    </source>
</evidence>
<feature type="region of interest" description="Disordered" evidence="9">
    <location>
        <begin position="575"/>
        <end position="595"/>
    </location>
</feature>
<evidence type="ECO:0000256" key="5">
    <source>
        <dbReference type="ARBA" id="ARBA00022884"/>
    </source>
</evidence>
<evidence type="ECO:0000313" key="14">
    <source>
        <dbReference type="Proteomes" id="UP000230233"/>
    </source>
</evidence>
<keyword evidence="3 7" id="KW-0347">Helicase</keyword>
<feature type="domain" description="Helicase ATP-binding" evidence="10">
    <location>
        <begin position="108"/>
        <end position="282"/>
    </location>
</feature>
<dbReference type="InterPro" id="IPR025313">
    <property type="entry name" value="SPB4-like_CTE"/>
</dbReference>
<feature type="short sequence motif" description="Q motif" evidence="6">
    <location>
        <begin position="77"/>
        <end position="105"/>
    </location>
</feature>
<feature type="domain" description="Helicase C-terminal" evidence="11">
    <location>
        <begin position="295"/>
        <end position="460"/>
    </location>
</feature>
<dbReference type="Proteomes" id="UP000230233">
    <property type="component" value="Chromosome I"/>
</dbReference>
<dbReference type="InterPro" id="IPR014014">
    <property type="entry name" value="RNA_helicase_DEAD_Q_motif"/>
</dbReference>
<proteinExistence type="inferred from homology"/>
<dbReference type="InterPro" id="IPR014001">
    <property type="entry name" value="Helicase_ATP-bd"/>
</dbReference>
<evidence type="ECO:0000256" key="8">
    <source>
        <dbReference type="RuleBase" id="RU365068"/>
    </source>
</evidence>
<protein>
    <recommendedName>
        <fullName evidence="8">ATP-dependent RNA helicase</fullName>
        <ecNumber evidence="8">3.6.4.13</ecNumber>
    </recommendedName>
</protein>
<keyword evidence="5 8" id="KW-0694">RNA-binding</keyword>